<dbReference type="EC" id="2.7.1.71" evidence="7"/>
<feature type="binding site" evidence="7">
    <location>
        <position position="15"/>
    </location>
    <ligand>
        <name>Mg(2+)</name>
        <dbReference type="ChEBI" id="CHEBI:18420"/>
    </ligand>
</feature>
<keyword evidence="7" id="KW-0460">Magnesium</keyword>
<evidence type="ECO:0000256" key="2">
    <source>
        <dbReference type="ARBA" id="ARBA00022679"/>
    </source>
</evidence>
<proteinExistence type="inferred from homology"/>
<evidence type="ECO:0000256" key="6">
    <source>
        <dbReference type="ARBA" id="ARBA00023141"/>
    </source>
</evidence>
<feature type="binding site" evidence="7">
    <location>
        <position position="78"/>
    </location>
    <ligand>
        <name>substrate</name>
    </ligand>
</feature>
<dbReference type="AlphaFoldDB" id="A0A926IAJ4"/>
<comment type="subcellular location">
    <subcellularLocation>
        <location evidence="7">Cytoplasm</location>
    </subcellularLocation>
</comment>
<dbReference type="Proteomes" id="UP000610862">
    <property type="component" value="Unassembled WGS sequence"/>
</dbReference>
<feature type="binding site" evidence="7">
    <location>
        <position position="116"/>
    </location>
    <ligand>
        <name>ATP</name>
        <dbReference type="ChEBI" id="CHEBI:30616"/>
    </ligand>
</feature>
<dbReference type="PANTHER" id="PTHR21087:SF16">
    <property type="entry name" value="SHIKIMATE KINASE 1, CHLOROPLASTIC"/>
    <property type="match status" value="1"/>
</dbReference>
<dbReference type="InterPro" id="IPR027417">
    <property type="entry name" value="P-loop_NTPase"/>
</dbReference>
<evidence type="ECO:0000256" key="1">
    <source>
        <dbReference type="ARBA" id="ARBA00022605"/>
    </source>
</evidence>
<comment type="function">
    <text evidence="7">Catalyzes the specific phosphorylation of the 3-hydroxyl group of shikimic acid using ATP as a cosubstrate.</text>
</comment>
<dbReference type="GO" id="GO:0004765">
    <property type="term" value="F:shikimate kinase activity"/>
    <property type="evidence" value="ECO:0007669"/>
    <property type="project" value="UniProtKB-UniRule"/>
</dbReference>
<dbReference type="GO" id="GO:0009073">
    <property type="term" value="P:aromatic amino acid family biosynthetic process"/>
    <property type="evidence" value="ECO:0007669"/>
    <property type="project" value="UniProtKB-KW"/>
</dbReference>
<dbReference type="PRINTS" id="PR01100">
    <property type="entry name" value="SHIKIMTKNASE"/>
</dbReference>
<sequence length="167" mass="18406">MKNIVLIGMPACGKSVTGVVLAKSLKMNFLDTDLLIQEEAGKGLQDIINNDGIEVFKKLEEQVISSVTVQNTVIATGGSAVYYDSAMKHLKENGIVVYIEASLSVIKKRLKNIKTRGVAMEKGQTISSLYEMRVPLYEKYADCKVVSDKYHSENTVAAIIDAVKNYR</sequence>
<dbReference type="GO" id="GO:0008652">
    <property type="term" value="P:amino acid biosynthetic process"/>
    <property type="evidence" value="ECO:0007669"/>
    <property type="project" value="UniProtKB-KW"/>
</dbReference>
<organism evidence="8 9">
    <name type="scientific">Lentihominibacter hominis</name>
    <dbReference type="NCBI Taxonomy" id="2763645"/>
    <lineage>
        <taxon>Bacteria</taxon>
        <taxon>Bacillati</taxon>
        <taxon>Bacillota</taxon>
        <taxon>Clostridia</taxon>
        <taxon>Peptostreptococcales</taxon>
        <taxon>Anaerovoracaceae</taxon>
        <taxon>Lentihominibacter</taxon>
    </lineage>
</organism>
<dbReference type="RefSeq" id="WP_177270094.1">
    <property type="nucleotide sequence ID" value="NZ_JACRTA010000003.1"/>
</dbReference>
<dbReference type="SUPFAM" id="SSF52540">
    <property type="entry name" value="P-loop containing nucleoside triphosphate hydrolases"/>
    <property type="match status" value="1"/>
</dbReference>
<evidence type="ECO:0000313" key="8">
    <source>
        <dbReference type="EMBL" id="MBC8569162.1"/>
    </source>
</evidence>
<feature type="binding site" evidence="7">
    <location>
        <position position="33"/>
    </location>
    <ligand>
        <name>substrate</name>
    </ligand>
</feature>
<comment type="caution">
    <text evidence="7">Lacks conserved residue(s) required for the propagation of feature annotation.</text>
</comment>
<accession>A0A926IAJ4</accession>
<keyword evidence="9" id="KW-1185">Reference proteome</keyword>
<dbReference type="InterPro" id="IPR031322">
    <property type="entry name" value="Shikimate/glucono_kinase"/>
</dbReference>
<evidence type="ECO:0000256" key="5">
    <source>
        <dbReference type="ARBA" id="ARBA00022840"/>
    </source>
</evidence>
<evidence type="ECO:0000256" key="4">
    <source>
        <dbReference type="ARBA" id="ARBA00022777"/>
    </source>
</evidence>
<dbReference type="GO" id="GO:0005524">
    <property type="term" value="F:ATP binding"/>
    <property type="evidence" value="ECO:0007669"/>
    <property type="project" value="UniProtKB-UniRule"/>
</dbReference>
<dbReference type="EMBL" id="JACRTA010000003">
    <property type="protein sequence ID" value="MBC8569162.1"/>
    <property type="molecule type" value="Genomic_DNA"/>
</dbReference>
<keyword evidence="6 7" id="KW-0057">Aromatic amino acid biosynthesis</keyword>
<keyword evidence="3 7" id="KW-0547">Nucleotide-binding</keyword>
<keyword evidence="1 7" id="KW-0028">Amino-acid biosynthesis</keyword>
<dbReference type="Gene3D" id="3.40.50.300">
    <property type="entry name" value="P-loop containing nucleotide triphosphate hydrolases"/>
    <property type="match status" value="1"/>
</dbReference>
<dbReference type="PANTHER" id="PTHR21087">
    <property type="entry name" value="SHIKIMATE KINASE"/>
    <property type="match status" value="1"/>
</dbReference>
<comment type="similarity">
    <text evidence="7">Belongs to the shikimate kinase family.</text>
</comment>
<comment type="catalytic activity">
    <reaction evidence="7">
        <text>shikimate + ATP = 3-phosphoshikimate + ADP + H(+)</text>
        <dbReference type="Rhea" id="RHEA:13121"/>
        <dbReference type="ChEBI" id="CHEBI:15378"/>
        <dbReference type="ChEBI" id="CHEBI:30616"/>
        <dbReference type="ChEBI" id="CHEBI:36208"/>
        <dbReference type="ChEBI" id="CHEBI:145989"/>
        <dbReference type="ChEBI" id="CHEBI:456216"/>
        <dbReference type="EC" id="2.7.1.71"/>
    </reaction>
</comment>
<keyword evidence="2 7" id="KW-0808">Transferase</keyword>
<keyword evidence="7" id="KW-0963">Cytoplasm</keyword>
<protein>
    <recommendedName>
        <fullName evidence="7">Shikimate kinase</fullName>
        <shortName evidence="7">SK</shortName>
        <ecNumber evidence="7">2.7.1.71</ecNumber>
    </recommendedName>
</protein>
<evidence type="ECO:0000313" key="9">
    <source>
        <dbReference type="Proteomes" id="UP000610862"/>
    </source>
</evidence>
<comment type="pathway">
    <text evidence="7">Metabolic intermediate biosynthesis; chorismate biosynthesis; chorismate from D-erythrose 4-phosphate and phosphoenolpyruvate: step 5/7.</text>
</comment>
<feature type="binding site" evidence="7">
    <location>
        <position position="133"/>
    </location>
    <ligand>
        <name>substrate</name>
    </ligand>
</feature>
<evidence type="ECO:0000256" key="3">
    <source>
        <dbReference type="ARBA" id="ARBA00022741"/>
    </source>
</evidence>
<keyword evidence="7" id="KW-0479">Metal-binding</keyword>
<dbReference type="HAMAP" id="MF_00109">
    <property type="entry name" value="Shikimate_kinase"/>
    <property type="match status" value="1"/>
</dbReference>
<name>A0A926IAJ4_9FIRM</name>
<feature type="binding site" evidence="7">
    <location>
        <begin position="11"/>
        <end position="16"/>
    </location>
    <ligand>
        <name>ATP</name>
        <dbReference type="ChEBI" id="CHEBI:30616"/>
    </ligand>
</feature>
<dbReference type="GO" id="GO:0000287">
    <property type="term" value="F:magnesium ion binding"/>
    <property type="evidence" value="ECO:0007669"/>
    <property type="project" value="UniProtKB-UniRule"/>
</dbReference>
<evidence type="ECO:0000256" key="7">
    <source>
        <dbReference type="HAMAP-Rule" id="MF_00109"/>
    </source>
</evidence>
<dbReference type="GO" id="GO:0005829">
    <property type="term" value="C:cytosol"/>
    <property type="evidence" value="ECO:0007669"/>
    <property type="project" value="TreeGrafter"/>
</dbReference>
<keyword evidence="5 7" id="KW-0067">ATP-binding</keyword>
<keyword evidence="4 7" id="KW-0418">Kinase</keyword>
<comment type="subunit">
    <text evidence="7">Monomer.</text>
</comment>
<comment type="cofactor">
    <cofactor evidence="7">
        <name>Mg(2+)</name>
        <dbReference type="ChEBI" id="CHEBI:18420"/>
    </cofactor>
    <text evidence="7">Binds 1 Mg(2+) ion per subunit.</text>
</comment>
<dbReference type="Pfam" id="PF01202">
    <property type="entry name" value="SKI"/>
    <property type="match status" value="1"/>
</dbReference>
<dbReference type="GO" id="GO:0009423">
    <property type="term" value="P:chorismate biosynthetic process"/>
    <property type="evidence" value="ECO:0007669"/>
    <property type="project" value="UniProtKB-UniRule"/>
</dbReference>
<reference evidence="8" key="1">
    <citation type="submission" date="2020-08" db="EMBL/GenBank/DDBJ databases">
        <title>Genome public.</title>
        <authorList>
            <person name="Liu C."/>
            <person name="Sun Q."/>
        </authorList>
    </citation>
    <scope>NUCLEOTIDE SEQUENCE</scope>
    <source>
        <strain evidence="8">NSJ-24</strain>
    </source>
</reference>
<dbReference type="InterPro" id="IPR000623">
    <property type="entry name" value="Shikimate_kinase/TSH1"/>
</dbReference>
<comment type="caution">
    <text evidence="8">The sequence shown here is derived from an EMBL/GenBank/DDBJ whole genome shotgun (WGS) entry which is preliminary data.</text>
</comment>
<gene>
    <name evidence="7" type="primary">aroK</name>
    <name evidence="8" type="ORF">H8692_10370</name>
</gene>
<dbReference type="CDD" id="cd00464">
    <property type="entry name" value="SK"/>
    <property type="match status" value="1"/>
</dbReference>